<feature type="compositionally biased region" description="Gly residues" evidence="1">
    <location>
        <begin position="43"/>
        <end position="60"/>
    </location>
</feature>
<name>A0A6C0LTS4_9ZZZZ</name>
<feature type="region of interest" description="Disordered" evidence="1">
    <location>
        <begin position="43"/>
        <end position="63"/>
    </location>
</feature>
<dbReference type="EMBL" id="MN740562">
    <property type="protein sequence ID" value="QHU33790.1"/>
    <property type="molecule type" value="Genomic_DNA"/>
</dbReference>
<dbReference type="AlphaFoldDB" id="A0A6C0LTS4"/>
<reference evidence="2" key="1">
    <citation type="journal article" date="2020" name="Nature">
        <title>Giant virus diversity and host interactions through global metagenomics.</title>
        <authorList>
            <person name="Schulz F."/>
            <person name="Roux S."/>
            <person name="Paez-Espino D."/>
            <person name="Jungbluth S."/>
            <person name="Walsh D.A."/>
            <person name="Denef V.J."/>
            <person name="McMahon K.D."/>
            <person name="Konstantinidis K.T."/>
            <person name="Eloe-Fadrosh E.A."/>
            <person name="Kyrpides N.C."/>
            <person name="Woyke T."/>
        </authorList>
    </citation>
    <scope>NUCLEOTIDE SEQUENCE</scope>
    <source>
        <strain evidence="2">GVMAG-S-1016704-121</strain>
    </source>
</reference>
<evidence type="ECO:0000313" key="2">
    <source>
        <dbReference type="EMBL" id="QHU33790.1"/>
    </source>
</evidence>
<accession>A0A6C0LTS4</accession>
<proteinExistence type="predicted"/>
<sequence>MYDPVGDGKMAFPPSNALHISMSMIADMQFSLIGTCGGSGGGGGVGGGDVGGDGGGNGGDRGPHWTINSATAISASANGVLEFVSTIFSYVLP</sequence>
<protein>
    <submittedName>
        <fullName evidence="2">Uncharacterized protein</fullName>
    </submittedName>
</protein>
<evidence type="ECO:0000256" key="1">
    <source>
        <dbReference type="SAM" id="MobiDB-lite"/>
    </source>
</evidence>
<organism evidence="2">
    <name type="scientific">viral metagenome</name>
    <dbReference type="NCBI Taxonomy" id="1070528"/>
    <lineage>
        <taxon>unclassified sequences</taxon>
        <taxon>metagenomes</taxon>
        <taxon>organismal metagenomes</taxon>
    </lineage>
</organism>